<protein>
    <recommendedName>
        <fullName evidence="1">EF-hand domain-containing protein</fullName>
    </recommendedName>
</protein>
<evidence type="ECO:0000313" key="3">
    <source>
        <dbReference type="Proteomes" id="UP000811246"/>
    </source>
</evidence>
<sequence>MTKDNSGRSKVTPKVVEQQQSGVFQAMIVGLKTENFKGGAWLAKLGMKVAEWVSVEMVVAREGAQIIKILKQCDINHDNVYSKQEIKKAFESLGSKWPAIRTHLGLFHADANGDGCISEKEVDTLVKYIVGIGYTVK</sequence>
<dbReference type="InterPro" id="IPR002048">
    <property type="entry name" value="EF_hand_dom"/>
</dbReference>
<dbReference type="GO" id="GO:0005509">
    <property type="term" value="F:calcium ion binding"/>
    <property type="evidence" value="ECO:0007669"/>
    <property type="project" value="InterPro"/>
</dbReference>
<dbReference type="PROSITE" id="PS50222">
    <property type="entry name" value="EF_HAND_2"/>
    <property type="match status" value="1"/>
</dbReference>
<dbReference type="AlphaFoldDB" id="A0A922D7N6"/>
<evidence type="ECO:0000259" key="1">
    <source>
        <dbReference type="PROSITE" id="PS50222"/>
    </source>
</evidence>
<accession>A0A922D7N6</accession>
<reference evidence="2" key="1">
    <citation type="submission" date="2021-01" db="EMBL/GenBank/DDBJ databases">
        <authorList>
            <person name="Lovell J.T."/>
            <person name="Bentley N."/>
            <person name="Bhattarai G."/>
            <person name="Jenkins J.W."/>
            <person name="Sreedasyam A."/>
            <person name="Alarcon Y."/>
            <person name="Bock C."/>
            <person name="Boston L."/>
            <person name="Carlson J."/>
            <person name="Cervantes K."/>
            <person name="Clermont K."/>
            <person name="Krom N."/>
            <person name="Kubenka K."/>
            <person name="Mamidi S."/>
            <person name="Mattison C."/>
            <person name="Monteros M."/>
            <person name="Pisani C."/>
            <person name="Plott C."/>
            <person name="Rajasekar S."/>
            <person name="Rhein H.S."/>
            <person name="Rohla C."/>
            <person name="Song M."/>
            <person name="Hilaire R.S."/>
            <person name="Shu S."/>
            <person name="Wells L."/>
            <person name="Wang X."/>
            <person name="Webber J."/>
            <person name="Heerema R.J."/>
            <person name="Klein P."/>
            <person name="Conner P."/>
            <person name="Grauke L."/>
            <person name="Grimwood J."/>
            <person name="Schmutz J."/>
            <person name="Randall J.J."/>
        </authorList>
    </citation>
    <scope>NUCLEOTIDE SEQUENCE</scope>
    <source>
        <tissue evidence="2">Leaf</tissue>
    </source>
</reference>
<name>A0A922D7N6_CARIL</name>
<dbReference type="InterPro" id="IPR018247">
    <property type="entry name" value="EF_Hand_1_Ca_BS"/>
</dbReference>
<gene>
    <name evidence="2" type="ORF">I3842_15G058600</name>
</gene>
<proteinExistence type="predicted"/>
<dbReference type="PROSITE" id="PS00018">
    <property type="entry name" value="EF_HAND_1"/>
    <property type="match status" value="1"/>
</dbReference>
<comment type="caution">
    <text evidence="2">The sequence shown here is derived from an EMBL/GenBank/DDBJ whole genome shotgun (WGS) entry which is preliminary data.</text>
</comment>
<feature type="domain" description="EF-hand" evidence="1">
    <location>
        <begin position="61"/>
        <end position="96"/>
    </location>
</feature>
<evidence type="ECO:0000313" key="2">
    <source>
        <dbReference type="EMBL" id="KAG6674713.1"/>
    </source>
</evidence>
<dbReference type="Proteomes" id="UP000811246">
    <property type="component" value="Chromosome 15"/>
</dbReference>
<dbReference type="EMBL" id="CM031839">
    <property type="protein sequence ID" value="KAG6674713.1"/>
    <property type="molecule type" value="Genomic_DNA"/>
</dbReference>
<organism evidence="2 3">
    <name type="scientific">Carya illinoinensis</name>
    <name type="common">Pecan</name>
    <dbReference type="NCBI Taxonomy" id="32201"/>
    <lineage>
        <taxon>Eukaryota</taxon>
        <taxon>Viridiplantae</taxon>
        <taxon>Streptophyta</taxon>
        <taxon>Embryophyta</taxon>
        <taxon>Tracheophyta</taxon>
        <taxon>Spermatophyta</taxon>
        <taxon>Magnoliopsida</taxon>
        <taxon>eudicotyledons</taxon>
        <taxon>Gunneridae</taxon>
        <taxon>Pentapetalae</taxon>
        <taxon>rosids</taxon>
        <taxon>fabids</taxon>
        <taxon>Fagales</taxon>
        <taxon>Juglandaceae</taxon>
        <taxon>Carya</taxon>
    </lineage>
</organism>